<gene>
    <name evidence="3" type="ORF">TMES_12620</name>
</gene>
<feature type="compositionally biased region" description="Basic and acidic residues" evidence="1">
    <location>
        <begin position="201"/>
        <end position="211"/>
    </location>
</feature>
<dbReference type="OrthoDB" id="7406133at2"/>
<sequence>MEWIENHNSLLQIWISFATLSVWIVYAQILMSQYRRTRRPKILINQTRGQSLRARFLVSNMSQESVHIEVILVGLQSDGNEHWYLVSDWEPTQDDDQADTNRYGTFQGPLAAGSSLDIGDIRGLIAQRDAEQRDESRHKVGTGIFDENGVKCTSFEIMVVGVYSSENGVIGASRTFDINDEGAIHPHDAETSQCNKRRERKRMEGLHSRYL</sequence>
<reference evidence="3 4" key="1">
    <citation type="submission" date="2014-03" db="EMBL/GenBank/DDBJ databases">
        <title>The draft genome sequence of Thalassospira mesophila JCM 18969.</title>
        <authorList>
            <person name="Lai Q."/>
            <person name="Shao Z."/>
        </authorList>
    </citation>
    <scope>NUCLEOTIDE SEQUENCE [LARGE SCALE GENOMIC DNA]</scope>
    <source>
        <strain evidence="3 4">JCM 18969</strain>
    </source>
</reference>
<evidence type="ECO:0000313" key="3">
    <source>
        <dbReference type="EMBL" id="OSQ37835.1"/>
    </source>
</evidence>
<comment type="caution">
    <text evidence="3">The sequence shown here is derived from an EMBL/GenBank/DDBJ whole genome shotgun (WGS) entry which is preliminary data.</text>
</comment>
<organism evidence="3 4">
    <name type="scientific">Thalassospira mesophila</name>
    <dbReference type="NCBI Taxonomy" id="1293891"/>
    <lineage>
        <taxon>Bacteria</taxon>
        <taxon>Pseudomonadati</taxon>
        <taxon>Pseudomonadota</taxon>
        <taxon>Alphaproteobacteria</taxon>
        <taxon>Rhodospirillales</taxon>
        <taxon>Thalassospiraceae</taxon>
        <taxon>Thalassospira</taxon>
    </lineage>
</organism>
<dbReference type="Proteomes" id="UP000193391">
    <property type="component" value="Unassembled WGS sequence"/>
</dbReference>
<protein>
    <submittedName>
        <fullName evidence="3">Uncharacterized protein</fullName>
    </submittedName>
</protein>
<evidence type="ECO:0000256" key="1">
    <source>
        <dbReference type="SAM" id="MobiDB-lite"/>
    </source>
</evidence>
<feature type="region of interest" description="Disordered" evidence="1">
    <location>
        <begin position="182"/>
        <end position="211"/>
    </location>
</feature>
<dbReference type="EMBL" id="JFKA01000005">
    <property type="protein sequence ID" value="OSQ37835.1"/>
    <property type="molecule type" value="Genomic_DNA"/>
</dbReference>
<evidence type="ECO:0000313" key="4">
    <source>
        <dbReference type="Proteomes" id="UP000193391"/>
    </source>
</evidence>
<proteinExistence type="predicted"/>
<dbReference type="STRING" id="1293891.TMES_12620"/>
<dbReference type="AlphaFoldDB" id="A0A1Y2KZF2"/>
<dbReference type="RefSeq" id="WP_085583071.1">
    <property type="nucleotide sequence ID" value="NZ_JFKA01000005.1"/>
</dbReference>
<keyword evidence="2" id="KW-0812">Transmembrane</keyword>
<keyword evidence="2" id="KW-0472">Membrane</keyword>
<keyword evidence="2" id="KW-1133">Transmembrane helix</keyword>
<evidence type="ECO:0000256" key="2">
    <source>
        <dbReference type="SAM" id="Phobius"/>
    </source>
</evidence>
<accession>A0A1Y2KZF2</accession>
<keyword evidence="4" id="KW-1185">Reference proteome</keyword>
<feature type="transmembrane region" description="Helical" evidence="2">
    <location>
        <begin position="12"/>
        <end position="31"/>
    </location>
</feature>
<name>A0A1Y2KZF2_9PROT</name>